<gene>
    <name evidence="1" type="ORF">MTP16_00395</name>
</gene>
<dbReference type="EMBL" id="CP094534">
    <property type="protein sequence ID" value="UOE34125.1"/>
    <property type="molecule type" value="Genomic_DNA"/>
</dbReference>
<organism evidence="1 2">
    <name type="scientific">Hymenobacter monticola</name>
    <dbReference type="NCBI Taxonomy" id="1705399"/>
    <lineage>
        <taxon>Bacteria</taxon>
        <taxon>Pseudomonadati</taxon>
        <taxon>Bacteroidota</taxon>
        <taxon>Cytophagia</taxon>
        <taxon>Cytophagales</taxon>
        <taxon>Hymenobacteraceae</taxon>
        <taxon>Hymenobacter</taxon>
    </lineage>
</organism>
<keyword evidence="2" id="KW-1185">Reference proteome</keyword>
<proteinExistence type="predicted"/>
<accession>A0ABY4B543</accession>
<sequence length="140" mass="15058">MEKKDSQHQVHLDSAIHLLTSDLTAITEKAGLDNQLQRWIEDLKDANNPALHQLIVDLQALKAHFGSGTLDVNVISPLLARLGTGTTQAANFAENVNTATRMTKLGEVLSAVAQQLKGGSVEVDGKLPQDFSSHTPKGQI</sequence>
<evidence type="ECO:0000313" key="1">
    <source>
        <dbReference type="EMBL" id="UOE34125.1"/>
    </source>
</evidence>
<reference evidence="1 2" key="1">
    <citation type="submission" date="2022-03" db="EMBL/GenBank/DDBJ databases">
        <title>Hymenobactersp. isolated from the air.</title>
        <authorList>
            <person name="Won M."/>
            <person name="Kwon S.-W."/>
        </authorList>
    </citation>
    <scope>NUCLEOTIDE SEQUENCE [LARGE SCALE GENOMIC DNA]</scope>
    <source>
        <strain evidence="1 2">KACC 22596</strain>
    </source>
</reference>
<evidence type="ECO:0000313" key="2">
    <source>
        <dbReference type="Proteomes" id="UP000831390"/>
    </source>
</evidence>
<name>A0ABY4B543_9BACT</name>
<dbReference type="RefSeq" id="WP_243514864.1">
    <property type="nucleotide sequence ID" value="NZ_CP094534.1"/>
</dbReference>
<dbReference type="Proteomes" id="UP000831390">
    <property type="component" value="Chromosome"/>
</dbReference>
<protein>
    <submittedName>
        <fullName evidence="1">Uncharacterized protein</fullName>
    </submittedName>
</protein>